<evidence type="ECO:0000313" key="2">
    <source>
        <dbReference type="Proteomes" id="UP001160148"/>
    </source>
</evidence>
<evidence type="ECO:0000313" key="1">
    <source>
        <dbReference type="EMBL" id="CAI6351898.1"/>
    </source>
</evidence>
<organism evidence="1 2">
    <name type="scientific">Macrosiphum euphorbiae</name>
    <name type="common">potato aphid</name>
    <dbReference type="NCBI Taxonomy" id="13131"/>
    <lineage>
        <taxon>Eukaryota</taxon>
        <taxon>Metazoa</taxon>
        <taxon>Ecdysozoa</taxon>
        <taxon>Arthropoda</taxon>
        <taxon>Hexapoda</taxon>
        <taxon>Insecta</taxon>
        <taxon>Pterygota</taxon>
        <taxon>Neoptera</taxon>
        <taxon>Paraneoptera</taxon>
        <taxon>Hemiptera</taxon>
        <taxon>Sternorrhyncha</taxon>
        <taxon>Aphidomorpha</taxon>
        <taxon>Aphidoidea</taxon>
        <taxon>Aphididae</taxon>
        <taxon>Macrosiphini</taxon>
        <taxon>Macrosiphum</taxon>
    </lineage>
</organism>
<reference evidence="1 2" key="1">
    <citation type="submission" date="2023-01" db="EMBL/GenBank/DDBJ databases">
        <authorList>
            <person name="Whitehead M."/>
        </authorList>
    </citation>
    <scope>NUCLEOTIDE SEQUENCE [LARGE SCALE GENOMIC DNA]</scope>
</reference>
<dbReference type="Proteomes" id="UP001160148">
    <property type="component" value="Unassembled WGS sequence"/>
</dbReference>
<proteinExistence type="predicted"/>
<dbReference type="AlphaFoldDB" id="A0AAV0W897"/>
<accession>A0AAV0W897</accession>
<name>A0AAV0W897_9HEMI</name>
<protein>
    <submittedName>
        <fullName evidence="1">Uncharacterized protein</fullName>
    </submittedName>
</protein>
<keyword evidence="2" id="KW-1185">Reference proteome</keyword>
<comment type="caution">
    <text evidence="1">The sequence shown here is derived from an EMBL/GenBank/DDBJ whole genome shotgun (WGS) entry which is preliminary data.</text>
</comment>
<gene>
    <name evidence="1" type="ORF">MEUPH1_LOCUS8204</name>
</gene>
<sequence>MRQKIEGIPGTKVLWTLQAHPKRRQVGLAYGALQRIPRLTFHMTQVLTGNGRFQQYLHRMGRAVSAVLVNRIRLSTGCFMGWSKRGPRYPTATSTSFYRHAKHSLWSCILVYPR</sequence>
<dbReference type="EMBL" id="CARXXK010000001">
    <property type="protein sequence ID" value="CAI6351898.1"/>
    <property type="molecule type" value="Genomic_DNA"/>
</dbReference>